<accession>A0A9E7SP09</accession>
<gene>
    <name evidence="1" type="ORF">NF865_01615</name>
</gene>
<dbReference type="EMBL" id="CP099582">
    <property type="protein sequence ID" value="USS40944.1"/>
    <property type="molecule type" value="Genomic_DNA"/>
</dbReference>
<proteinExistence type="predicted"/>
<dbReference type="KEGG" id="tagg:NF865_01615"/>
<protein>
    <submittedName>
        <fullName evidence="1">Uncharacterized protein</fullName>
    </submittedName>
</protein>
<name>A0A9E7SP09_THEAG</name>
<reference evidence="1" key="1">
    <citation type="journal article" date="1998" name="Int. J. Syst. Bacteriol. 48 Pt">
        <title>Thermococcus guaymasensis sp. nov. and Thermococcus aggregans sp. nov., two novel thermophilic archaea isolated from the Guaymas Basin hydrothermal vent site.</title>
        <authorList>
            <person name="Canganella F."/>
            <person name="Jones W.J."/>
            <person name="Gambacorta A."/>
            <person name="Antranikian G."/>
        </authorList>
    </citation>
    <scope>NUCLEOTIDE SEQUENCE</scope>
    <source>
        <strain evidence="1">TY</strain>
    </source>
</reference>
<evidence type="ECO:0000313" key="1">
    <source>
        <dbReference type="EMBL" id="USS40944.1"/>
    </source>
</evidence>
<dbReference type="Proteomes" id="UP001055732">
    <property type="component" value="Chromosome"/>
</dbReference>
<keyword evidence="2" id="KW-1185">Reference proteome</keyword>
<dbReference type="AlphaFoldDB" id="A0A9E7SP09"/>
<organism evidence="1 2">
    <name type="scientific">Thermococcus aggregans</name>
    <dbReference type="NCBI Taxonomy" id="110163"/>
    <lineage>
        <taxon>Archaea</taxon>
        <taxon>Methanobacteriati</taxon>
        <taxon>Methanobacteriota</taxon>
        <taxon>Thermococci</taxon>
        <taxon>Thermococcales</taxon>
        <taxon>Thermococcaceae</taxon>
        <taxon>Thermococcus</taxon>
    </lineage>
</organism>
<reference evidence="1" key="2">
    <citation type="submission" date="2022-06" db="EMBL/GenBank/DDBJ databases">
        <authorList>
            <person name="Park Y.-J."/>
        </authorList>
    </citation>
    <scope>NUCLEOTIDE SEQUENCE</scope>
    <source>
        <strain evidence="1">TY</strain>
    </source>
</reference>
<sequence length="60" mass="7134">MERIFKRVLYWISLPIRVLWDFTGVEIPLLALYTKRALYYIGKNLNPITMKMGVVECLKD</sequence>
<dbReference type="RefSeq" id="WP_253304885.1">
    <property type="nucleotide sequence ID" value="NZ_CP099582.1"/>
</dbReference>
<evidence type="ECO:0000313" key="2">
    <source>
        <dbReference type="Proteomes" id="UP001055732"/>
    </source>
</evidence>